<protein>
    <submittedName>
        <fullName evidence="1">Uncharacterized protein</fullName>
    </submittedName>
</protein>
<dbReference type="Proteomes" id="UP001589818">
    <property type="component" value="Unassembled WGS sequence"/>
</dbReference>
<evidence type="ECO:0000313" key="2">
    <source>
        <dbReference type="Proteomes" id="UP001589818"/>
    </source>
</evidence>
<organism evidence="1 2">
    <name type="scientific">Paenibacillus mendelii</name>
    <dbReference type="NCBI Taxonomy" id="206163"/>
    <lineage>
        <taxon>Bacteria</taxon>
        <taxon>Bacillati</taxon>
        <taxon>Bacillota</taxon>
        <taxon>Bacilli</taxon>
        <taxon>Bacillales</taxon>
        <taxon>Paenibacillaceae</taxon>
        <taxon>Paenibacillus</taxon>
    </lineage>
</organism>
<proteinExistence type="predicted"/>
<reference evidence="1 2" key="1">
    <citation type="submission" date="2024-09" db="EMBL/GenBank/DDBJ databases">
        <authorList>
            <person name="Sun Q."/>
            <person name="Mori K."/>
        </authorList>
    </citation>
    <scope>NUCLEOTIDE SEQUENCE [LARGE SCALE GENOMIC DNA]</scope>
    <source>
        <strain evidence="1 2">CCM 4839</strain>
    </source>
</reference>
<gene>
    <name evidence="1" type="ORF">ACFFJ8_20705</name>
</gene>
<evidence type="ECO:0000313" key="1">
    <source>
        <dbReference type="EMBL" id="MFC0393776.1"/>
    </source>
</evidence>
<accession>A0ABV6JDB1</accession>
<dbReference type="RefSeq" id="WP_204820550.1">
    <property type="nucleotide sequence ID" value="NZ_JANHOF010000013.1"/>
</dbReference>
<name>A0ABV6JDB1_9BACL</name>
<comment type="caution">
    <text evidence="1">The sequence shown here is derived from an EMBL/GenBank/DDBJ whole genome shotgun (WGS) entry which is preliminary data.</text>
</comment>
<keyword evidence="2" id="KW-1185">Reference proteome</keyword>
<sequence>MNLCIMENCIKPVKAKKYCAMHHQRWRRHGDPNTIKVRKSDPPAVCQWVRCEKPTLCKGYCAKHYYIQRMMKS</sequence>
<dbReference type="EMBL" id="JBHLVF010000034">
    <property type="protein sequence ID" value="MFC0393776.1"/>
    <property type="molecule type" value="Genomic_DNA"/>
</dbReference>